<organism evidence="6 7">
    <name type="scientific">Rhodococcus xishaensis</name>
    <dbReference type="NCBI Taxonomy" id="2487364"/>
    <lineage>
        <taxon>Bacteria</taxon>
        <taxon>Bacillati</taxon>
        <taxon>Actinomycetota</taxon>
        <taxon>Actinomycetes</taxon>
        <taxon>Mycobacteriales</taxon>
        <taxon>Nocardiaceae</taxon>
        <taxon>Rhodococcus</taxon>
    </lineage>
</organism>
<keyword evidence="4" id="KW-0503">Monooxygenase</keyword>
<dbReference type="AlphaFoldDB" id="A0A438AQK5"/>
<evidence type="ECO:0000313" key="7">
    <source>
        <dbReference type="Proteomes" id="UP000283479"/>
    </source>
</evidence>
<evidence type="ECO:0000259" key="5">
    <source>
        <dbReference type="Pfam" id="PF00296"/>
    </source>
</evidence>
<dbReference type="InterPro" id="IPR050172">
    <property type="entry name" value="SsuD_RutA_monooxygenase"/>
</dbReference>
<dbReference type="InterPro" id="IPR011251">
    <property type="entry name" value="Luciferase-like_dom"/>
</dbReference>
<protein>
    <submittedName>
        <fullName evidence="6">TIGR03621 family F420-dependent LLM class oxidoreductase</fullName>
    </submittedName>
</protein>
<evidence type="ECO:0000313" key="6">
    <source>
        <dbReference type="EMBL" id="RVW01226.1"/>
    </source>
</evidence>
<dbReference type="GO" id="GO:0046306">
    <property type="term" value="P:alkanesulfonate catabolic process"/>
    <property type="evidence" value="ECO:0007669"/>
    <property type="project" value="TreeGrafter"/>
</dbReference>
<feature type="domain" description="Luciferase-like" evidence="5">
    <location>
        <begin position="19"/>
        <end position="265"/>
    </location>
</feature>
<name>A0A438AQK5_9NOCA</name>
<dbReference type="EMBL" id="RKLO01000005">
    <property type="protein sequence ID" value="RVW01226.1"/>
    <property type="molecule type" value="Genomic_DNA"/>
</dbReference>
<dbReference type="SUPFAM" id="SSF51679">
    <property type="entry name" value="Bacterial luciferase-like"/>
    <property type="match status" value="1"/>
</dbReference>
<gene>
    <name evidence="6" type="ORF">EGT50_13360</name>
</gene>
<dbReference type="RefSeq" id="WP_127955117.1">
    <property type="nucleotide sequence ID" value="NZ_RKLO01000005.1"/>
</dbReference>
<evidence type="ECO:0000256" key="2">
    <source>
        <dbReference type="ARBA" id="ARBA00022643"/>
    </source>
</evidence>
<keyword evidence="2" id="KW-0288">FMN</keyword>
<accession>A0A438AQK5</accession>
<reference evidence="6 7" key="1">
    <citation type="submission" date="2018-11" db="EMBL/GenBank/DDBJ databases">
        <title>Rhodococcus spongicola sp. nov. and Rhodococcus xishaensis sp. nov. from marine sponges.</title>
        <authorList>
            <person name="Li L."/>
            <person name="Lin H.W."/>
        </authorList>
    </citation>
    <scope>NUCLEOTIDE SEQUENCE [LARGE SCALE GENOMIC DNA]</scope>
    <source>
        <strain evidence="6 7">LHW51113</strain>
    </source>
</reference>
<keyword evidence="3" id="KW-0560">Oxidoreductase</keyword>
<proteinExistence type="predicted"/>
<comment type="caution">
    <text evidence="6">The sequence shown here is derived from an EMBL/GenBank/DDBJ whole genome shotgun (WGS) entry which is preliminary data.</text>
</comment>
<dbReference type="GO" id="GO:0008726">
    <property type="term" value="F:alkanesulfonate monooxygenase activity"/>
    <property type="evidence" value="ECO:0007669"/>
    <property type="project" value="TreeGrafter"/>
</dbReference>
<dbReference type="Proteomes" id="UP000283479">
    <property type="component" value="Unassembled WGS sequence"/>
</dbReference>
<keyword evidence="7" id="KW-1185">Reference proteome</keyword>
<keyword evidence="1" id="KW-0285">Flavoprotein</keyword>
<dbReference type="PANTHER" id="PTHR42847">
    <property type="entry name" value="ALKANESULFONATE MONOOXYGENASE"/>
    <property type="match status" value="1"/>
</dbReference>
<dbReference type="InterPro" id="IPR036661">
    <property type="entry name" value="Luciferase-like_sf"/>
</dbReference>
<dbReference type="PANTHER" id="PTHR42847:SF4">
    <property type="entry name" value="ALKANESULFONATE MONOOXYGENASE-RELATED"/>
    <property type="match status" value="1"/>
</dbReference>
<evidence type="ECO:0000256" key="4">
    <source>
        <dbReference type="ARBA" id="ARBA00023033"/>
    </source>
</evidence>
<dbReference type="NCBIfam" id="TIGR03621">
    <property type="entry name" value="F420_MSMEG_2516"/>
    <property type="match status" value="1"/>
</dbReference>
<dbReference type="Gene3D" id="3.20.20.30">
    <property type="entry name" value="Luciferase-like domain"/>
    <property type="match status" value="1"/>
</dbReference>
<evidence type="ECO:0000256" key="3">
    <source>
        <dbReference type="ARBA" id="ARBA00023002"/>
    </source>
</evidence>
<sequence length="316" mass="33952">MTEFRFSHNIFGITTSEAFARTCRRAEQSGYDAVFAADHLGTASPFPLLVAAAAATEKLRVGTLVLDVGFWNPALLAREISTTDILAGGRLEIGLGAGHMKWEFDEAGIPWQPFGTRVGRLAATVDALRNQFAADGYPQQAALRENYGMPVLRPIQRVGFAGTGPPLLIGGTGERVLRLAARVADIVGVAGAVQLPGQPPGTMRLATAAETDERIRFTREQAGGRAAQLEWQALVQAVVETDDRTAAAAELAAGFGGLISPEDVLDTPFVLLGTYDEMARQILTNRERYGFTHYTVHEPHAAAFAPVISRVRALQK</sequence>
<dbReference type="Pfam" id="PF00296">
    <property type="entry name" value="Bac_luciferase"/>
    <property type="match status" value="1"/>
</dbReference>
<evidence type="ECO:0000256" key="1">
    <source>
        <dbReference type="ARBA" id="ARBA00022630"/>
    </source>
</evidence>
<dbReference type="OrthoDB" id="4288123at2"/>
<dbReference type="InterPro" id="IPR019923">
    <property type="entry name" value="Lucif-like_OxRdtase_MSMEG_2516"/>
</dbReference>